<evidence type="ECO:0000259" key="12">
    <source>
        <dbReference type="PROSITE" id="PS50901"/>
    </source>
</evidence>
<evidence type="ECO:0000313" key="14">
    <source>
        <dbReference type="Proteomes" id="UP001160130"/>
    </source>
</evidence>
<keyword evidence="2" id="KW-1003">Cell membrane</keyword>
<sequence>MSMESLRDPQSTDANRPSAPPPGELVIDAPPALPRHSPVSPLTRLLPVLLVIAMAGMIAVYIGSGAAATRGPAAMFFPVMMAMSAIGTVAYSFKGSGRAGELHRDRCEYLRYLDGIDTAAGETARAQWLGLHAAHPAPSRLWMLAGGDQMWARGPDDPQFCEVRIAVGERPLATRLVTPKRDSGRDADPVTTSALEQLIRRRAMVAGVPVTVNLRGLQHLTVGGGAEPARALLRAAICQLAVAHSPRHLRIAAVLDISTARHWDWLKWLAHHWHTDQGGDRVALKFHTIAGLPDTAPSVHTVVIVDTGTAAPSAPGAGVTLLTVAAQAATGAADLHLDLGAEVVRCAGVPVQPDQLTQQQAVSCARRLARYRAAPASDNSGWPALLGIADLARIDPSRNWPIPDQQRFLRVPVGRCEDGTPVHLDLKEAAHNGMGPHGLCVGATGSGKSEFLRTLVLGLITTHPPEALNLVLVDFKGGATFLGLHQARHVSALITNLAEEAQLVARMADALAGEMTRRQELLRAAGNLANVADYRHRTDLPALPALLIVVDEFSELLQQHPDFAELFVAIGRLGRSLGMHLLLASQRLDEGRLRGLESHLSYRVCLKTFSPNESRAVLGIADAHQLPSTPGAAYLKTPAGEIVRLQTAFVSATNPAAEAPEPASAPSAIRTFSARWTITDQRRPQPETATVLQQVVGRLAGHGTPAHQVWLPPLPRAVPLSDVLLSDHEPLSVAIGLVDRPFEQRRDRLIVALGGAQGNVAVVGGPQAGKSTTAKTLAVALAATHHPRDVQLYGLDFGGGALTALRSLPHVGAVAGRGDGDLVRRTVAELHTLVQAREARFADLGIDSMAEYRTRRAGGGIDDPFGDVFLIIDGWSTFRAEFEALEPSITALAVQGLSVGVHIVLTGSRWAEFRPALKDQLGTRIELRLGDPAESEMDRKRACQLGQCAPGRGLTREGRELLIALPRLDGAPSEAGIPSALSRVGDVLRAQYPGARAPAVRLLPALVHADELAGVCRTRPATQVLLGLGERELEPVVIDFAAQPDLVILGDAGCGKSTALRTLCRDLVAVNSPGRVQLLIVDFRRALLGAVESDHLAGYAVSAGALDVALPTLLQTLQARMPGAEVTQRQLRDRSWWSGPELYVVVDDYDLVAGGTVNPLAPLLSYLPHARDVGLHLLLSRRSGGAARAMFDPVLSAVKDLGCMGLMMSANADDGVLLGSVRPVRLPPGRGTLITRAAPDQLVQVAMPSGDDPR</sequence>
<feature type="domain" description="FtsK" evidence="12">
    <location>
        <begin position="1033"/>
        <end position="1216"/>
    </location>
</feature>
<accession>A0ABT6L498</accession>
<dbReference type="InterPro" id="IPR002543">
    <property type="entry name" value="FtsK_dom"/>
</dbReference>
<keyword evidence="14" id="KW-1185">Reference proteome</keyword>
<dbReference type="EMBL" id="JARXVE010000008">
    <property type="protein sequence ID" value="MDH6197760.1"/>
    <property type="molecule type" value="Genomic_DNA"/>
</dbReference>
<name>A0ABT6L498_9MYCO</name>
<feature type="binding site" evidence="9">
    <location>
        <begin position="1050"/>
        <end position="1057"/>
    </location>
    <ligand>
        <name>ATP</name>
        <dbReference type="ChEBI" id="CHEBI:30616"/>
    </ligand>
</feature>
<feature type="transmembrane region" description="Helical" evidence="11">
    <location>
        <begin position="45"/>
        <end position="62"/>
    </location>
</feature>
<evidence type="ECO:0000256" key="4">
    <source>
        <dbReference type="ARBA" id="ARBA00022737"/>
    </source>
</evidence>
<organism evidence="13 14">
    <name type="scientific">Mycolicibacterium frederiksbergense</name>
    <dbReference type="NCBI Taxonomy" id="117567"/>
    <lineage>
        <taxon>Bacteria</taxon>
        <taxon>Bacillati</taxon>
        <taxon>Actinomycetota</taxon>
        <taxon>Actinomycetes</taxon>
        <taxon>Mycobacteriales</taxon>
        <taxon>Mycobacteriaceae</taxon>
        <taxon>Mycolicibacterium</taxon>
    </lineage>
</organism>
<dbReference type="InterPro" id="IPR023836">
    <property type="entry name" value="EccCa-like_Actinobacteria"/>
</dbReference>
<dbReference type="InterPro" id="IPR023837">
    <property type="entry name" value="EccCb-like_Actinobacteria"/>
</dbReference>
<dbReference type="SUPFAM" id="SSF52540">
    <property type="entry name" value="P-loop containing nucleoside triphosphate hydrolases"/>
    <property type="match status" value="3"/>
</dbReference>
<feature type="binding site" evidence="9">
    <location>
        <begin position="764"/>
        <end position="771"/>
    </location>
    <ligand>
        <name>ATP</name>
        <dbReference type="ChEBI" id="CHEBI:30616"/>
    </ligand>
</feature>
<dbReference type="NCBIfam" id="TIGR03924">
    <property type="entry name" value="T7SS_EccC_a"/>
    <property type="match status" value="1"/>
</dbReference>
<keyword evidence="8 11" id="KW-0472">Membrane</keyword>
<feature type="domain" description="FtsK" evidence="12">
    <location>
        <begin position="419"/>
        <end position="615"/>
    </location>
</feature>
<feature type="region of interest" description="Disordered" evidence="10">
    <location>
        <begin position="1"/>
        <end position="32"/>
    </location>
</feature>
<keyword evidence="5 9" id="KW-0547">Nucleotide-binding</keyword>
<evidence type="ECO:0000256" key="6">
    <source>
        <dbReference type="ARBA" id="ARBA00022840"/>
    </source>
</evidence>
<dbReference type="NCBIfam" id="TIGR03925">
    <property type="entry name" value="T7SS_EccC_b"/>
    <property type="match status" value="1"/>
</dbReference>
<dbReference type="InterPro" id="IPR050206">
    <property type="entry name" value="FtsK/SpoIIIE/SftA"/>
</dbReference>
<evidence type="ECO:0000256" key="10">
    <source>
        <dbReference type="SAM" id="MobiDB-lite"/>
    </source>
</evidence>
<keyword evidence="4" id="KW-0677">Repeat</keyword>
<keyword evidence="3 11" id="KW-0812">Transmembrane</keyword>
<reference evidence="13 14" key="1">
    <citation type="submission" date="2023-04" db="EMBL/GenBank/DDBJ databases">
        <title>Forest soil microbial communities from Buena Vista Peninsula, Colon Province, Panama.</title>
        <authorList>
            <person name="Bouskill N."/>
        </authorList>
    </citation>
    <scope>NUCLEOTIDE SEQUENCE [LARGE SCALE GENOMIC DNA]</scope>
    <source>
        <strain evidence="13 14">AC80</strain>
    </source>
</reference>
<dbReference type="Pfam" id="PF01580">
    <property type="entry name" value="FtsK_SpoIIIE"/>
    <property type="match status" value="3"/>
</dbReference>
<keyword evidence="7 11" id="KW-1133">Transmembrane helix</keyword>
<dbReference type="Proteomes" id="UP001160130">
    <property type="component" value="Unassembled WGS sequence"/>
</dbReference>
<evidence type="ECO:0000256" key="7">
    <source>
        <dbReference type="ARBA" id="ARBA00022989"/>
    </source>
</evidence>
<feature type="binding site" evidence="9">
    <location>
        <begin position="442"/>
        <end position="449"/>
    </location>
    <ligand>
        <name>ATP</name>
        <dbReference type="ChEBI" id="CHEBI:30616"/>
    </ligand>
</feature>
<protein>
    <submittedName>
        <fullName evidence="13">S-DNA-T family DNA segregation ATPase FtsK/SpoIIIE</fullName>
    </submittedName>
</protein>
<evidence type="ECO:0000256" key="8">
    <source>
        <dbReference type="ARBA" id="ARBA00023136"/>
    </source>
</evidence>
<evidence type="ECO:0000256" key="11">
    <source>
        <dbReference type="SAM" id="Phobius"/>
    </source>
</evidence>
<proteinExistence type="predicted"/>
<evidence type="ECO:0000256" key="9">
    <source>
        <dbReference type="PROSITE-ProRule" id="PRU00289"/>
    </source>
</evidence>
<dbReference type="PROSITE" id="PS50901">
    <property type="entry name" value="FTSK"/>
    <property type="match status" value="3"/>
</dbReference>
<dbReference type="PANTHER" id="PTHR22683:SF1">
    <property type="entry name" value="TYPE VII SECRETION SYSTEM PROTEIN ESSC"/>
    <property type="match status" value="1"/>
</dbReference>
<keyword evidence="6 9" id="KW-0067">ATP-binding</keyword>
<evidence type="ECO:0000256" key="1">
    <source>
        <dbReference type="ARBA" id="ARBA00004651"/>
    </source>
</evidence>
<comment type="subcellular location">
    <subcellularLocation>
        <location evidence="1">Cell membrane</location>
        <topology evidence="1">Multi-pass membrane protein</topology>
    </subcellularLocation>
</comment>
<gene>
    <name evidence="13" type="ORF">M2272_004416</name>
</gene>
<dbReference type="InterPro" id="IPR027417">
    <property type="entry name" value="P-loop_NTPase"/>
</dbReference>
<evidence type="ECO:0000313" key="13">
    <source>
        <dbReference type="EMBL" id="MDH6197760.1"/>
    </source>
</evidence>
<feature type="transmembrane region" description="Helical" evidence="11">
    <location>
        <begin position="74"/>
        <end position="93"/>
    </location>
</feature>
<dbReference type="SMART" id="SM00382">
    <property type="entry name" value="AAA"/>
    <property type="match status" value="3"/>
</dbReference>
<dbReference type="Gene3D" id="3.40.50.300">
    <property type="entry name" value="P-loop containing nucleotide triphosphate hydrolases"/>
    <property type="match status" value="4"/>
</dbReference>
<dbReference type="InterPro" id="IPR003593">
    <property type="entry name" value="AAA+_ATPase"/>
</dbReference>
<feature type="domain" description="FtsK" evidence="12">
    <location>
        <begin position="746"/>
        <end position="936"/>
    </location>
</feature>
<comment type="caution">
    <text evidence="13">The sequence shown here is derived from an EMBL/GenBank/DDBJ whole genome shotgun (WGS) entry which is preliminary data.</text>
</comment>
<evidence type="ECO:0000256" key="3">
    <source>
        <dbReference type="ARBA" id="ARBA00022692"/>
    </source>
</evidence>
<dbReference type="PANTHER" id="PTHR22683">
    <property type="entry name" value="SPORULATION PROTEIN RELATED"/>
    <property type="match status" value="1"/>
</dbReference>
<evidence type="ECO:0000256" key="5">
    <source>
        <dbReference type="ARBA" id="ARBA00022741"/>
    </source>
</evidence>
<evidence type="ECO:0000256" key="2">
    <source>
        <dbReference type="ARBA" id="ARBA00022475"/>
    </source>
</evidence>